<comment type="subunit">
    <text evidence="4">Homodimer.</text>
</comment>
<feature type="domain" description="Pseudouridine synthase I TruA alpha/beta" evidence="8">
    <location>
        <begin position="149"/>
        <end position="243"/>
    </location>
</feature>
<comment type="function">
    <text evidence="4">Formation of pseudouridine at positions 38, 39 and 40 in the anticodon stem and loop of transfer RNAs.</text>
</comment>
<dbReference type="PANTHER" id="PTHR11142:SF0">
    <property type="entry name" value="TRNA PSEUDOURIDINE SYNTHASE-LIKE 1"/>
    <property type="match status" value="1"/>
</dbReference>
<dbReference type="InterPro" id="IPR020095">
    <property type="entry name" value="PsdUridine_synth_TruA_C"/>
</dbReference>
<dbReference type="Proteomes" id="UP000176050">
    <property type="component" value="Chromosome"/>
</dbReference>
<dbReference type="InterPro" id="IPR020097">
    <property type="entry name" value="PsdUridine_synth_TruA_a/b_dom"/>
</dbReference>
<dbReference type="Pfam" id="PF01416">
    <property type="entry name" value="PseudoU_synth_1"/>
    <property type="match status" value="1"/>
</dbReference>
<evidence type="ECO:0000256" key="2">
    <source>
        <dbReference type="ARBA" id="ARBA00022694"/>
    </source>
</evidence>
<dbReference type="PIRSF" id="PIRSF001430">
    <property type="entry name" value="tRNA_psdUrid_synth"/>
    <property type="match status" value="1"/>
</dbReference>
<dbReference type="GO" id="GO:0003723">
    <property type="term" value="F:RNA binding"/>
    <property type="evidence" value="ECO:0007669"/>
    <property type="project" value="InterPro"/>
</dbReference>
<dbReference type="GO" id="GO:0031119">
    <property type="term" value="P:tRNA pseudouridine synthesis"/>
    <property type="evidence" value="ECO:0007669"/>
    <property type="project" value="UniProtKB-UniRule"/>
</dbReference>
<gene>
    <name evidence="4" type="primary">truA</name>
    <name evidence="9" type="ORF">LPB138_06830</name>
</gene>
<dbReference type="GO" id="GO:0160147">
    <property type="term" value="F:tRNA pseudouridine(38-40) synthase activity"/>
    <property type="evidence" value="ECO:0007669"/>
    <property type="project" value="UniProtKB-EC"/>
</dbReference>
<dbReference type="EMBL" id="CP017478">
    <property type="protein sequence ID" value="AOW20404.1"/>
    <property type="molecule type" value="Genomic_DNA"/>
</dbReference>
<evidence type="ECO:0000313" key="9">
    <source>
        <dbReference type="EMBL" id="AOW20404.1"/>
    </source>
</evidence>
<reference evidence="9 10" key="1">
    <citation type="submission" date="2016-10" db="EMBL/GenBank/DDBJ databases">
        <title>Lutibacter sp. LPB0138, isolated from marine gastropod.</title>
        <authorList>
            <person name="Kim E."/>
            <person name="Yi H."/>
        </authorList>
    </citation>
    <scope>NUCLEOTIDE SEQUENCE [LARGE SCALE GENOMIC DNA]</scope>
    <source>
        <strain evidence="9 10">LPB0138</strain>
    </source>
</reference>
<evidence type="ECO:0000256" key="4">
    <source>
        <dbReference type="HAMAP-Rule" id="MF_00171"/>
    </source>
</evidence>
<organism evidence="9 10">
    <name type="scientific">Urechidicola croceus</name>
    <dbReference type="NCBI Taxonomy" id="1850246"/>
    <lineage>
        <taxon>Bacteria</taxon>
        <taxon>Pseudomonadati</taxon>
        <taxon>Bacteroidota</taxon>
        <taxon>Flavobacteriia</taxon>
        <taxon>Flavobacteriales</taxon>
        <taxon>Flavobacteriaceae</taxon>
        <taxon>Urechidicola</taxon>
    </lineage>
</organism>
<feature type="binding site" evidence="4 6">
    <location>
        <position position="109"/>
    </location>
    <ligand>
        <name>substrate</name>
    </ligand>
</feature>
<protein>
    <recommendedName>
        <fullName evidence="4">tRNA pseudouridine synthase A</fullName>
        <ecNumber evidence="4">5.4.99.12</ecNumber>
    </recommendedName>
    <alternativeName>
        <fullName evidence="4">tRNA pseudouridine(38-40) synthase</fullName>
    </alternativeName>
    <alternativeName>
        <fullName evidence="4">tRNA pseudouridylate synthase I</fullName>
    </alternativeName>
    <alternativeName>
        <fullName evidence="4">tRNA-uridine isomerase I</fullName>
    </alternativeName>
</protein>
<evidence type="ECO:0000256" key="5">
    <source>
        <dbReference type="PIRSR" id="PIRSR001430-1"/>
    </source>
</evidence>
<evidence type="ECO:0000256" key="7">
    <source>
        <dbReference type="RuleBase" id="RU003792"/>
    </source>
</evidence>
<dbReference type="PANTHER" id="PTHR11142">
    <property type="entry name" value="PSEUDOURIDYLATE SYNTHASE"/>
    <property type="match status" value="1"/>
</dbReference>
<dbReference type="RefSeq" id="WP_070236547.1">
    <property type="nucleotide sequence ID" value="NZ_CP017478.1"/>
</dbReference>
<name>A0A1D8P760_9FLAO</name>
<evidence type="ECO:0000259" key="8">
    <source>
        <dbReference type="Pfam" id="PF01416"/>
    </source>
</evidence>
<comment type="catalytic activity">
    <reaction evidence="4 7">
        <text>uridine(38/39/40) in tRNA = pseudouridine(38/39/40) in tRNA</text>
        <dbReference type="Rhea" id="RHEA:22376"/>
        <dbReference type="Rhea" id="RHEA-COMP:10085"/>
        <dbReference type="Rhea" id="RHEA-COMP:10087"/>
        <dbReference type="ChEBI" id="CHEBI:65314"/>
        <dbReference type="ChEBI" id="CHEBI:65315"/>
        <dbReference type="EC" id="5.4.99.12"/>
    </reaction>
</comment>
<dbReference type="FunFam" id="3.30.70.580:FF:000001">
    <property type="entry name" value="tRNA pseudouridine synthase A"/>
    <property type="match status" value="1"/>
</dbReference>
<feature type="active site" description="Nucleophile" evidence="4 5">
    <location>
        <position position="51"/>
    </location>
</feature>
<dbReference type="KEGG" id="lul:LPB138_06830"/>
<dbReference type="InterPro" id="IPR020103">
    <property type="entry name" value="PsdUridine_synth_cat_dom_sf"/>
</dbReference>
<dbReference type="AlphaFoldDB" id="A0A1D8P760"/>
<evidence type="ECO:0000256" key="1">
    <source>
        <dbReference type="ARBA" id="ARBA00009375"/>
    </source>
</evidence>
<dbReference type="InterPro" id="IPR020094">
    <property type="entry name" value="TruA/RsuA/RluB/E/F_N"/>
</dbReference>
<dbReference type="STRING" id="1850246.LPB138_06830"/>
<evidence type="ECO:0000256" key="6">
    <source>
        <dbReference type="PIRSR" id="PIRSR001430-2"/>
    </source>
</evidence>
<dbReference type="InterPro" id="IPR001406">
    <property type="entry name" value="PsdUridine_synth_TruA"/>
</dbReference>
<proteinExistence type="inferred from homology"/>
<dbReference type="Gene3D" id="3.30.70.580">
    <property type="entry name" value="Pseudouridine synthase I, catalytic domain, N-terminal subdomain"/>
    <property type="match status" value="1"/>
</dbReference>
<dbReference type="SUPFAM" id="SSF55120">
    <property type="entry name" value="Pseudouridine synthase"/>
    <property type="match status" value="1"/>
</dbReference>
<keyword evidence="10" id="KW-1185">Reference proteome</keyword>
<dbReference type="NCBIfam" id="TIGR00071">
    <property type="entry name" value="hisT_truA"/>
    <property type="match status" value="1"/>
</dbReference>
<accession>A0A1D8P760</accession>
<dbReference type="Gene3D" id="3.30.70.660">
    <property type="entry name" value="Pseudouridine synthase I, catalytic domain, C-terminal subdomain"/>
    <property type="match status" value="1"/>
</dbReference>
<sequence length="250" mass="29098">MRYFLELSYKGTNYHGWQIQPNVISVQEKINDGLSKLLRTPINIMGAGRTDAGVHASQMFAHFDIENEFDTQLILDRLNNFLPEDIVIYNIFKVHEKAHTRFHATSRSYEYRIYLGRNPFLLDTTWQLYRYQLDVEKMNKAASILLNYTDFKCFSKSNTDVNTYNCDIKEAYWVKTDNMLVFHITADRFLRNMVRAIVGTLINIGLGKNSIEEIVDIIESRDRSEAGFSVPAKGLFLTNIQYPKSKLKNE</sequence>
<comment type="similarity">
    <text evidence="1 4 7">Belongs to the tRNA pseudouridine synthase TruA family.</text>
</comment>
<dbReference type="EC" id="5.4.99.12" evidence="4"/>
<evidence type="ECO:0000256" key="3">
    <source>
        <dbReference type="ARBA" id="ARBA00023235"/>
    </source>
</evidence>
<dbReference type="OrthoDB" id="9811823at2"/>
<keyword evidence="3 4" id="KW-0413">Isomerase</keyword>
<evidence type="ECO:0000313" key="10">
    <source>
        <dbReference type="Proteomes" id="UP000176050"/>
    </source>
</evidence>
<dbReference type="HAMAP" id="MF_00171">
    <property type="entry name" value="TruA"/>
    <property type="match status" value="1"/>
</dbReference>
<comment type="caution">
    <text evidence="4">Lacks conserved residue(s) required for the propagation of feature annotation.</text>
</comment>
<dbReference type="CDD" id="cd02570">
    <property type="entry name" value="PseudoU_synth_EcTruA"/>
    <property type="match status" value="1"/>
</dbReference>
<keyword evidence="2 4" id="KW-0819">tRNA processing</keyword>